<keyword evidence="2" id="KW-0540">Nuclease</keyword>
<evidence type="ECO:0000256" key="3">
    <source>
        <dbReference type="ARBA" id="ARBA00022723"/>
    </source>
</evidence>
<dbReference type="InterPro" id="IPR036397">
    <property type="entry name" value="RNaseH_sf"/>
</dbReference>
<evidence type="ECO:0000313" key="10">
    <source>
        <dbReference type="Proteomes" id="UP000199671"/>
    </source>
</evidence>
<keyword evidence="5" id="KW-0269">Exonuclease</keyword>
<proteinExistence type="inferred from homology"/>
<evidence type="ECO:0000256" key="4">
    <source>
        <dbReference type="ARBA" id="ARBA00022801"/>
    </source>
</evidence>
<evidence type="ECO:0000256" key="7">
    <source>
        <dbReference type="ARBA" id="ARBA00025769"/>
    </source>
</evidence>
<dbReference type="EMBL" id="FNHU01000002">
    <property type="protein sequence ID" value="SDM42322.1"/>
    <property type="molecule type" value="Genomic_DNA"/>
</dbReference>
<gene>
    <name evidence="9" type="ORF">SAMN04487766_102201</name>
</gene>
<comment type="similarity">
    <text evidence="7">Belongs to the exonuclease superfamily. TREX family.</text>
</comment>
<name>A0A1G9T3V9_9ACTO</name>
<dbReference type="InterPro" id="IPR012337">
    <property type="entry name" value="RNaseH-like_sf"/>
</dbReference>
<keyword evidence="4" id="KW-0378">Hydrolase</keyword>
<dbReference type="Pfam" id="PF00929">
    <property type="entry name" value="RNase_T"/>
    <property type="match status" value="1"/>
</dbReference>
<dbReference type="GO" id="GO:0005737">
    <property type="term" value="C:cytoplasm"/>
    <property type="evidence" value="ECO:0007669"/>
    <property type="project" value="TreeGrafter"/>
</dbReference>
<sequence length="277" mass="29639">MFTPARPVPVALFVSVAGGTLGAMSQPSRPATATPHASWAAGPLLGFDTETTGVCPTADRLVTAALVARGPLRTDGTRTQQVTTWLADPGVVIPASATAVHGISTERARAEGRPAGEVLEEVSAALAAAMAAGTPVVAYNAAYDLTLLEAELIRHGLPTLRQRLGRELGPVVDPLVIDRRVDRYRRGKRRLTDLCAFYGIDPEAAGLHTAEVDVVATLDVLDAMAFTHPEITRIPRTELMSWQAAAHRDWAESFNEFLRRRGRTPDVAPDWPLPAGM</sequence>
<dbReference type="CDD" id="cd06127">
    <property type="entry name" value="DEDDh"/>
    <property type="match status" value="1"/>
</dbReference>
<dbReference type="GO" id="GO:0006308">
    <property type="term" value="P:DNA catabolic process"/>
    <property type="evidence" value="ECO:0007669"/>
    <property type="project" value="TreeGrafter"/>
</dbReference>
<keyword evidence="6" id="KW-0460">Magnesium</keyword>
<dbReference type="GO" id="GO:0003676">
    <property type="term" value="F:nucleic acid binding"/>
    <property type="evidence" value="ECO:0007669"/>
    <property type="project" value="InterPro"/>
</dbReference>
<dbReference type="InterPro" id="IPR040393">
    <property type="entry name" value="TREX1/2"/>
</dbReference>
<comment type="cofactor">
    <cofactor evidence="1">
        <name>Mg(2+)</name>
        <dbReference type="ChEBI" id="CHEBI:18420"/>
    </cofactor>
</comment>
<evidence type="ECO:0000256" key="5">
    <source>
        <dbReference type="ARBA" id="ARBA00022839"/>
    </source>
</evidence>
<dbReference type="AlphaFoldDB" id="A0A1G9T3V9"/>
<keyword evidence="3" id="KW-0479">Metal-binding</keyword>
<organism evidence="9 10">
    <name type="scientific">Actinomyces ruminicola</name>
    <dbReference type="NCBI Taxonomy" id="332524"/>
    <lineage>
        <taxon>Bacteria</taxon>
        <taxon>Bacillati</taxon>
        <taxon>Actinomycetota</taxon>
        <taxon>Actinomycetes</taxon>
        <taxon>Actinomycetales</taxon>
        <taxon>Actinomycetaceae</taxon>
        <taxon>Actinomyces</taxon>
    </lineage>
</organism>
<protein>
    <submittedName>
        <fullName evidence="9">DNA polymerase-3 subunit epsilon</fullName>
    </submittedName>
</protein>
<dbReference type="NCBIfam" id="NF005927">
    <property type="entry name" value="PRK07942.1"/>
    <property type="match status" value="1"/>
</dbReference>
<evidence type="ECO:0000259" key="8">
    <source>
        <dbReference type="SMART" id="SM00479"/>
    </source>
</evidence>
<feature type="domain" description="Exonuclease" evidence="8">
    <location>
        <begin position="43"/>
        <end position="230"/>
    </location>
</feature>
<reference evidence="9 10" key="1">
    <citation type="submission" date="2016-10" db="EMBL/GenBank/DDBJ databases">
        <authorList>
            <person name="de Groot N.N."/>
        </authorList>
    </citation>
    <scope>NUCLEOTIDE SEQUENCE [LARGE SCALE GENOMIC DNA]</scope>
    <source>
        <strain evidence="9 10">KPR-7B</strain>
    </source>
</reference>
<dbReference type="Proteomes" id="UP000199671">
    <property type="component" value="Unassembled WGS sequence"/>
</dbReference>
<dbReference type="InterPro" id="IPR013520">
    <property type="entry name" value="Ribonucl_H"/>
</dbReference>
<dbReference type="GO" id="GO:0008296">
    <property type="term" value="F:3'-5'-DNA exonuclease activity"/>
    <property type="evidence" value="ECO:0007669"/>
    <property type="project" value="TreeGrafter"/>
</dbReference>
<evidence type="ECO:0000313" key="9">
    <source>
        <dbReference type="EMBL" id="SDM42322.1"/>
    </source>
</evidence>
<dbReference type="GO" id="GO:0046872">
    <property type="term" value="F:metal ion binding"/>
    <property type="evidence" value="ECO:0007669"/>
    <property type="project" value="UniProtKB-KW"/>
</dbReference>
<dbReference type="PANTHER" id="PTHR13058:SF19">
    <property type="entry name" value="LD40940P"/>
    <property type="match status" value="1"/>
</dbReference>
<dbReference type="Gene3D" id="3.30.420.10">
    <property type="entry name" value="Ribonuclease H-like superfamily/Ribonuclease H"/>
    <property type="match status" value="1"/>
</dbReference>
<evidence type="ECO:0000256" key="2">
    <source>
        <dbReference type="ARBA" id="ARBA00022722"/>
    </source>
</evidence>
<dbReference type="PANTHER" id="PTHR13058">
    <property type="entry name" value="THREE PRIME REPAIR EXONUCLEASE 1, 2"/>
    <property type="match status" value="1"/>
</dbReference>
<accession>A0A1G9T3V9</accession>
<evidence type="ECO:0000256" key="6">
    <source>
        <dbReference type="ARBA" id="ARBA00022842"/>
    </source>
</evidence>
<dbReference type="SUPFAM" id="SSF53098">
    <property type="entry name" value="Ribonuclease H-like"/>
    <property type="match status" value="1"/>
</dbReference>
<evidence type="ECO:0000256" key="1">
    <source>
        <dbReference type="ARBA" id="ARBA00001946"/>
    </source>
</evidence>
<dbReference type="SMART" id="SM00479">
    <property type="entry name" value="EXOIII"/>
    <property type="match status" value="1"/>
</dbReference>